<feature type="compositionally biased region" description="Basic and acidic residues" evidence="1">
    <location>
        <begin position="80"/>
        <end position="105"/>
    </location>
</feature>
<feature type="non-terminal residue" evidence="2">
    <location>
        <position position="1"/>
    </location>
</feature>
<feature type="region of interest" description="Disordered" evidence="1">
    <location>
        <begin position="24"/>
        <end position="337"/>
    </location>
</feature>
<feature type="region of interest" description="Disordered" evidence="1">
    <location>
        <begin position="361"/>
        <end position="553"/>
    </location>
</feature>
<sequence length="553" mass="61261">EHAAQADLLHLLGRVRRARRGHGLLAGLRQGGPDESPLQRSAIQARPGDAARRDLRRGRRDGAGAKREGRGQRVPSRLPRGRDLRERGRLLEQPFRGERDRDRPEQQPLRYKRARDPRRGDQPVLRRPGDRQQRHADPGPRAPARRLRAARREQHRPRSRRRLRPQDRRDPRPRHLPLLRPEYHRGGGLRAGIQRAGQPAPGPLHPGALPAGLGFQGHNVRGGSRGRGPADGQVRGRRDLRDPRLHRVQLPGQGLRRGHVRRGPGLLHKHSLLRDRGRQDRAGEARGDGPRVRLRRGLRGLPALRGAERPRAPARRLGPGEHGPDLLRPGPRGLERLRDGARGLHHSERRRHDAAAARARGPLLGRHHPGPAHATSPQRGPPRGDGPNPERHDAGGRGGRGAARGTDRGHAGRRQDRHRREPAGRAPLVVYLLRPGGRPRDSRGRHGRERRHHRRRRHRGDPRPHHRGQPHEDLPRPAGPRSPHPAARQPAGRTGWRRGRPGPRRRASCPAGTTRPARGAGRPLRAVPERGASAAATLPGGAAAAAGTGSGRM</sequence>
<protein>
    <submittedName>
        <fullName evidence="2">Cell division protein FtsI [Peptidoglycan synthetase]</fullName>
        <ecNumber evidence="2">2.4.1.129</ecNumber>
    </submittedName>
</protein>
<dbReference type="AlphaFoldDB" id="A0A6J4RGQ1"/>
<keyword evidence="2" id="KW-0131">Cell cycle</keyword>
<evidence type="ECO:0000313" key="2">
    <source>
        <dbReference type="EMBL" id="CAA9465424.1"/>
    </source>
</evidence>
<gene>
    <name evidence="2" type="ORF">AVDCRST_MAG25-1467</name>
</gene>
<dbReference type="EMBL" id="CADCVI010000089">
    <property type="protein sequence ID" value="CAA9465424.1"/>
    <property type="molecule type" value="Genomic_DNA"/>
</dbReference>
<feature type="compositionally biased region" description="Basic and acidic residues" evidence="1">
    <location>
        <begin position="127"/>
        <end position="138"/>
    </location>
</feature>
<feature type="compositionally biased region" description="Basic and acidic residues" evidence="1">
    <location>
        <begin position="272"/>
        <end position="291"/>
    </location>
</feature>
<proteinExistence type="predicted"/>
<keyword evidence="2" id="KW-0328">Glycosyltransferase</keyword>
<name>A0A6J4RGQ1_9ACTN</name>
<feature type="non-terminal residue" evidence="2">
    <location>
        <position position="553"/>
    </location>
</feature>
<dbReference type="GO" id="GO:0016757">
    <property type="term" value="F:glycosyltransferase activity"/>
    <property type="evidence" value="ECO:0007669"/>
    <property type="project" value="UniProtKB-KW"/>
</dbReference>
<keyword evidence="2" id="KW-0132">Cell division</keyword>
<feature type="compositionally biased region" description="Basic residues" evidence="1">
    <location>
        <begin position="143"/>
        <end position="163"/>
    </location>
</feature>
<feature type="compositionally biased region" description="Low complexity" evidence="1">
    <location>
        <begin position="508"/>
        <end position="547"/>
    </location>
</feature>
<feature type="compositionally biased region" description="Basic residues" evidence="1">
    <location>
        <begin position="495"/>
        <end position="507"/>
    </location>
</feature>
<dbReference type="GO" id="GO:0051301">
    <property type="term" value="P:cell division"/>
    <property type="evidence" value="ECO:0007669"/>
    <property type="project" value="UniProtKB-KW"/>
</dbReference>
<keyword evidence="2" id="KW-0808">Transferase</keyword>
<feature type="compositionally biased region" description="Basic and acidic residues" evidence="1">
    <location>
        <begin position="60"/>
        <end position="71"/>
    </location>
</feature>
<accession>A0A6J4RGQ1</accession>
<feature type="compositionally biased region" description="Basic residues" evidence="1">
    <location>
        <begin position="445"/>
        <end position="468"/>
    </location>
</feature>
<dbReference type="EC" id="2.4.1.129" evidence="2"/>
<organism evidence="2">
    <name type="scientific">uncultured Rubrobacteraceae bacterium</name>
    <dbReference type="NCBI Taxonomy" id="349277"/>
    <lineage>
        <taxon>Bacteria</taxon>
        <taxon>Bacillati</taxon>
        <taxon>Actinomycetota</taxon>
        <taxon>Rubrobacteria</taxon>
        <taxon>Rubrobacterales</taxon>
        <taxon>Rubrobacteraceae</taxon>
        <taxon>environmental samples</taxon>
    </lineage>
</organism>
<feature type="compositionally biased region" description="Basic residues" evidence="1">
    <location>
        <begin position="256"/>
        <end position="271"/>
    </location>
</feature>
<evidence type="ECO:0000256" key="1">
    <source>
        <dbReference type="SAM" id="MobiDB-lite"/>
    </source>
</evidence>
<reference evidence="2" key="1">
    <citation type="submission" date="2020-02" db="EMBL/GenBank/DDBJ databases">
        <authorList>
            <person name="Meier V. D."/>
        </authorList>
    </citation>
    <scope>NUCLEOTIDE SEQUENCE</scope>
    <source>
        <strain evidence="2">AVDCRST_MAG25</strain>
    </source>
</reference>
<feature type="compositionally biased region" description="Basic and acidic residues" evidence="1">
    <location>
        <begin position="405"/>
        <end position="423"/>
    </location>
</feature>
<feature type="compositionally biased region" description="Basic and acidic residues" evidence="1">
    <location>
        <begin position="234"/>
        <end position="245"/>
    </location>
</feature>